<feature type="transmembrane region" description="Helical" evidence="1">
    <location>
        <begin position="87"/>
        <end position="111"/>
    </location>
</feature>
<evidence type="ECO:0000313" key="3">
    <source>
        <dbReference type="Proteomes" id="UP000093514"/>
    </source>
</evidence>
<protein>
    <recommendedName>
        <fullName evidence="4">Membrane domain of glycerophosphoryl diester phosphodiesterase</fullName>
    </recommendedName>
</protein>
<gene>
    <name evidence="2" type="ORF">U472_13185</name>
</gene>
<dbReference type="Proteomes" id="UP000093514">
    <property type="component" value="Unassembled WGS sequence"/>
</dbReference>
<reference evidence="2 3" key="2">
    <citation type="submission" date="2016-08" db="EMBL/GenBank/DDBJ databases">
        <title>Orenia metallireducens sp. nov. strain Z6, a Novel Metal-reducing Firmicute from the Deep Subsurface.</title>
        <authorList>
            <person name="Maxim B.I."/>
            <person name="Kenneth K."/>
            <person name="Flynn T.M."/>
            <person name="Oloughlin E.J."/>
            <person name="Locke R.A."/>
            <person name="Weber J.R."/>
            <person name="Egan S.M."/>
            <person name="Mackie R.I."/>
            <person name="Cann I.K."/>
        </authorList>
    </citation>
    <scope>NUCLEOTIDE SEQUENCE [LARGE SCALE GENOMIC DNA]</scope>
    <source>
        <strain evidence="2 3">Z6</strain>
    </source>
</reference>
<keyword evidence="1" id="KW-1133">Transmembrane helix</keyword>
<keyword evidence="1" id="KW-0472">Membrane</keyword>
<name>A0A1C0A592_9FIRM</name>
<keyword evidence="1" id="KW-0812">Transmembrane</keyword>
<evidence type="ECO:0000256" key="1">
    <source>
        <dbReference type="SAM" id="Phobius"/>
    </source>
</evidence>
<proteinExistence type="predicted"/>
<evidence type="ECO:0000313" key="2">
    <source>
        <dbReference type="EMBL" id="OCL25305.1"/>
    </source>
</evidence>
<feature type="transmembrane region" description="Helical" evidence="1">
    <location>
        <begin position="45"/>
        <end position="67"/>
    </location>
</feature>
<feature type="transmembrane region" description="Helical" evidence="1">
    <location>
        <begin position="160"/>
        <end position="181"/>
    </location>
</feature>
<feature type="transmembrane region" description="Helical" evidence="1">
    <location>
        <begin position="118"/>
        <end position="140"/>
    </location>
</feature>
<accession>A0A1C0A592</accession>
<dbReference type="RefSeq" id="WP_068719217.1">
    <property type="nucleotide sequence ID" value="NZ_LWDV01000010.1"/>
</dbReference>
<evidence type="ECO:0008006" key="4">
    <source>
        <dbReference type="Google" id="ProtNLM"/>
    </source>
</evidence>
<sequence length="269" mass="30458">MLARAIEFAKIIITNNKEFFLKLFLIGFIIDILPLILIDSINGDLLMVSLIVSTVLNILFFIFMMKMGINFYDLGESKLSNFFKIDVILYTKLLIGSVLGVVITLLPVVFLIIPIVGWILTVVLMILFCIRLLFVNYLIIDDNLGPLEAVYKGMEIVDGYWWKTFGIFIVFSFCGMIINLIKDGIKYLLEIDTNATYSLIVKLLNPQLLLSDVETWNYSTTLLSKGIDSVFSLVIEIVGALLVVYIYKTIKGESHNPIAWEGSAKKEIM</sequence>
<dbReference type="AlphaFoldDB" id="A0A1C0A592"/>
<dbReference type="OrthoDB" id="1049480at2"/>
<dbReference type="EMBL" id="LWDV01000010">
    <property type="protein sequence ID" value="OCL25305.1"/>
    <property type="molecule type" value="Genomic_DNA"/>
</dbReference>
<comment type="caution">
    <text evidence="2">The sequence shown here is derived from an EMBL/GenBank/DDBJ whole genome shotgun (WGS) entry which is preliminary data.</text>
</comment>
<keyword evidence="3" id="KW-1185">Reference proteome</keyword>
<organism evidence="2 3">
    <name type="scientific">Orenia metallireducens</name>
    <dbReference type="NCBI Taxonomy" id="1413210"/>
    <lineage>
        <taxon>Bacteria</taxon>
        <taxon>Bacillati</taxon>
        <taxon>Bacillota</taxon>
        <taxon>Clostridia</taxon>
        <taxon>Halanaerobiales</taxon>
        <taxon>Halobacteroidaceae</taxon>
        <taxon>Orenia</taxon>
    </lineage>
</organism>
<feature type="transmembrane region" description="Helical" evidence="1">
    <location>
        <begin position="20"/>
        <end position="38"/>
    </location>
</feature>
<reference evidence="3" key="1">
    <citation type="submission" date="2016-07" db="EMBL/GenBank/DDBJ databases">
        <authorList>
            <person name="Florea S."/>
            <person name="Webb J.S."/>
            <person name="Jaromczyk J."/>
            <person name="Schardl C.L."/>
        </authorList>
    </citation>
    <scope>NUCLEOTIDE SEQUENCE [LARGE SCALE GENOMIC DNA]</scope>
    <source>
        <strain evidence="3">Z6</strain>
    </source>
</reference>
<feature type="transmembrane region" description="Helical" evidence="1">
    <location>
        <begin position="230"/>
        <end position="247"/>
    </location>
</feature>